<protein>
    <submittedName>
        <fullName evidence="2">Uncharacterized protein</fullName>
    </submittedName>
</protein>
<name>A0AAV7Q8D3_PLEWA</name>
<reference evidence="2" key="1">
    <citation type="journal article" date="2022" name="bioRxiv">
        <title>Sequencing and chromosome-scale assembly of the giantPleurodeles waltlgenome.</title>
        <authorList>
            <person name="Brown T."/>
            <person name="Elewa A."/>
            <person name="Iarovenko S."/>
            <person name="Subramanian E."/>
            <person name="Araus A.J."/>
            <person name="Petzold A."/>
            <person name="Susuki M."/>
            <person name="Suzuki K.-i.T."/>
            <person name="Hayashi T."/>
            <person name="Toyoda A."/>
            <person name="Oliveira C."/>
            <person name="Osipova E."/>
            <person name="Leigh N.D."/>
            <person name="Simon A."/>
            <person name="Yun M.H."/>
        </authorList>
    </citation>
    <scope>NUCLEOTIDE SEQUENCE</scope>
    <source>
        <strain evidence="2">20211129_DDA</strain>
        <tissue evidence="2">Liver</tissue>
    </source>
</reference>
<proteinExistence type="predicted"/>
<comment type="caution">
    <text evidence="2">The sequence shown here is derived from an EMBL/GenBank/DDBJ whole genome shotgun (WGS) entry which is preliminary data.</text>
</comment>
<keyword evidence="3" id="KW-1185">Reference proteome</keyword>
<evidence type="ECO:0000313" key="2">
    <source>
        <dbReference type="EMBL" id="KAJ1136812.1"/>
    </source>
</evidence>
<dbReference type="Proteomes" id="UP001066276">
    <property type="component" value="Chromosome 6"/>
</dbReference>
<evidence type="ECO:0000313" key="3">
    <source>
        <dbReference type="Proteomes" id="UP001066276"/>
    </source>
</evidence>
<dbReference type="EMBL" id="JANPWB010000010">
    <property type="protein sequence ID" value="KAJ1136812.1"/>
    <property type="molecule type" value="Genomic_DNA"/>
</dbReference>
<organism evidence="2 3">
    <name type="scientific">Pleurodeles waltl</name>
    <name type="common">Iberian ribbed newt</name>
    <dbReference type="NCBI Taxonomy" id="8319"/>
    <lineage>
        <taxon>Eukaryota</taxon>
        <taxon>Metazoa</taxon>
        <taxon>Chordata</taxon>
        <taxon>Craniata</taxon>
        <taxon>Vertebrata</taxon>
        <taxon>Euteleostomi</taxon>
        <taxon>Amphibia</taxon>
        <taxon>Batrachia</taxon>
        <taxon>Caudata</taxon>
        <taxon>Salamandroidea</taxon>
        <taxon>Salamandridae</taxon>
        <taxon>Pleurodelinae</taxon>
        <taxon>Pleurodeles</taxon>
    </lineage>
</organism>
<evidence type="ECO:0000256" key="1">
    <source>
        <dbReference type="SAM" id="MobiDB-lite"/>
    </source>
</evidence>
<feature type="region of interest" description="Disordered" evidence="1">
    <location>
        <begin position="63"/>
        <end position="87"/>
    </location>
</feature>
<sequence>MAGSARGAGRTPPVLPSGCCDGIGCGDGPGLLARAGHWMHAGLGLMMPSVGLRALKVGTWCGEHGSSPGRKAAAADYEGRTVSSPPR</sequence>
<gene>
    <name evidence="2" type="ORF">NDU88_003226</name>
</gene>
<accession>A0AAV7Q8D3</accession>
<dbReference type="AlphaFoldDB" id="A0AAV7Q8D3"/>